<comment type="caution">
    <text evidence="3">The sequence shown here is derived from an EMBL/GenBank/DDBJ whole genome shotgun (WGS) entry which is preliminary data.</text>
</comment>
<name>A0A2S7MYC8_9BACI</name>
<dbReference type="InterPro" id="IPR050563">
    <property type="entry name" value="4-hydroxybenzoyl-CoA_TE"/>
</dbReference>
<dbReference type="Gene3D" id="3.10.129.10">
    <property type="entry name" value="Hotdog Thioesterase"/>
    <property type="match status" value="1"/>
</dbReference>
<dbReference type="PANTHER" id="PTHR31793:SF27">
    <property type="entry name" value="NOVEL THIOESTERASE SUPERFAMILY DOMAIN AND SAPOSIN A-TYPE DOMAIN CONTAINING PROTEIN (0610012H03RIK)"/>
    <property type="match status" value="1"/>
</dbReference>
<evidence type="ECO:0000313" key="3">
    <source>
        <dbReference type="EMBL" id="PQD94776.1"/>
    </source>
</evidence>
<dbReference type="EMBL" id="PKOZ01000007">
    <property type="protein sequence ID" value="PQD94776.1"/>
    <property type="molecule type" value="Genomic_DNA"/>
</dbReference>
<dbReference type="PANTHER" id="PTHR31793">
    <property type="entry name" value="4-HYDROXYBENZOYL-COA THIOESTERASE FAMILY MEMBER"/>
    <property type="match status" value="1"/>
</dbReference>
<reference evidence="3 4" key="1">
    <citation type="submission" date="2017-12" db="EMBL/GenBank/DDBJ databases">
        <title>Taxonomic description and draft genome of Pradoshia cofamensis Gen. nov., sp. nov., a thermotolerant bacillale isolated from anterior gut of earthworm Eisenia fetida.</title>
        <authorList>
            <person name="Saha T."/>
            <person name="Chakraborty R."/>
        </authorList>
    </citation>
    <scope>NUCLEOTIDE SEQUENCE [LARGE SCALE GENOMIC DNA]</scope>
    <source>
        <strain evidence="3 4">EAG3</strain>
    </source>
</reference>
<organism evidence="3 4">
    <name type="scientific">Pradoshia eiseniae</name>
    <dbReference type="NCBI Taxonomy" id="2064768"/>
    <lineage>
        <taxon>Bacteria</taxon>
        <taxon>Bacillati</taxon>
        <taxon>Bacillota</taxon>
        <taxon>Bacilli</taxon>
        <taxon>Bacillales</taxon>
        <taxon>Bacillaceae</taxon>
        <taxon>Pradoshia</taxon>
    </lineage>
</organism>
<dbReference type="InterPro" id="IPR006684">
    <property type="entry name" value="YbgC/YbaW"/>
</dbReference>
<dbReference type="OrthoDB" id="9799036at2"/>
<gene>
    <name evidence="3" type="ORF">CYL18_12475</name>
</gene>
<dbReference type="InterPro" id="IPR029069">
    <property type="entry name" value="HotDog_dom_sf"/>
</dbReference>
<protein>
    <submittedName>
        <fullName evidence="3">Acyl-CoA thioesterase</fullName>
    </submittedName>
</protein>
<evidence type="ECO:0000256" key="2">
    <source>
        <dbReference type="ARBA" id="ARBA00022801"/>
    </source>
</evidence>
<dbReference type="SUPFAM" id="SSF54637">
    <property type="entry name" value="Thioesterase/thiol ester dehydrase-isomerase"/>
    <property type="match status" value="1"/>
</dbReference>
<evidence type="ECO:0000313" key="4">
    <source>
        <dbReference type="Proteomes" id="UP000239663"/>
    </source>
</evidence>
<dbReference type="NCBIfam" id="TIGR00051">
    <property type="entry name" value="YbgC/FadM family acyl-CoA thioesterase"/>
    <property type="match status" value="1"/>
</dbReference>
<dbReference type="Proteomes" id="UP000239663">
    <property type="component" value="Unassembled WGS sequence"/>
</dbReference>
<dbReference type="CDD" id="cd00586">
    <property type="entry name" value="4HBT"/>
    <property type="match status" value="1"/>
</dbReference>
<keyword evidence="2" id="KW-0378">Hydrolase</keyword>
<dbReference type="Pfam" id="PF13279">
    <property type="entry name" value="4HBT_2"/>
    <property type="match status" value="1"/>
</dbReference>
<sequence length="132" mass="15183">MNTMNVTVRFAETDALGHVNNTSYFIYMEDARLHLLKELGWNTSHKDWSFVLVSTKCDFINQAYFDQILRIDTSIQKVGTKSFQLSHDILCAQTGTVIARGHAVIAFYNKEEKLSEPIPYDLKEKLLTYMNA</sequence>
<dbReference type="GO" id="GO:0047617">
    <property type="term" value="F:fatty acyl-CoA hydrolase activity"/>
    <property type="evidence" value="ECO:0007669"/>
    <property type="project" value="TreeGrafter"/>
</dbReference>
<dbReference type="PIRSF" id="PIRSF003230">
    <property type="entry name" value="YbgC"/>
    <property type="match status" value="1"/>
</dbReference>
<comment type="similarity">
    <text evidence="1">Belongs to the 4-hydroxybenzoyl-CoA thioesterase family.</text>
</comment>
<dbReference type="AlphaFoldDB" id="A0A2S7MYC8"/>
<proteinExistence type="inferred from homology"/>
<evidence type="ECO:0000256" key="1">
    <source>
        <dbReference type="ARBA" id="ARBA00005953"/>
    </source>
</evidence>
<keyword evidence="4" id="KW-1185">Reference proteome</keyword>
<accession>A0A2S7MYC8</accession>
<dbReference type="RefSeq" id="WP_104849851.1">
    <property type="nucleotide sequence ID" value="NZ_PKOZ01000007.1"/>
</dbReference>